<evidence type="ECO:0000313" key="1">
    <source>
        <dbReference type="EMBL" id="KAA3471274.1"/>
    </source>
</evidence>
<proteinExistence type="predicted"/>
<dbReference type="AlphaFoldDB" id="A0A5B6VQF0"/>
<protein>
    <submittedName>
        <fullName evidence="1">RNA-directed DNA polymerase</fullName>
    </submittedName>
</protein>
<organism evidence="1 2">
    <name type="scientific">Gossypium australe</name>
    <dbReference type="NCBI Taxonomy" id="47621"/>
    <lineage>
        <taxon>Eukaryota</taxon>
        <taxon>Viridiplantae</taxon>
        <taxon>Streptophyta</taxon>
        <taxon>Embryophyta</taxon>
        <taxon>Tracheophyta</taxon>
        <taxon>Spermatophyta</taxon>
        <taxon>Magnoliopsida</taxon>
        <taxon>eudicotyledons</taxon>
        <taxon>Gunneridae</taxon>
        <taxon>Pentapetalae</taxon>
        <taxon>rosids</taxon>
        <taxon>malvids</taxon>
        <taxon>Malvales</taxon>
        <taxon>Malvaceae</taxon>
        <taxon>Malvoideae</taxon>
        <taxon>Gossypium</taxon>
    </lineage>
</organism>
<dbReference type="EMBL" id="SMMG02000006">
    <property type="protein sequence ID" value="KAA3471274.1"/>
    <property type="molecule type" value="Genomic_DNA"/>
</dbReference>
<comment type="caution">
    <text evidence="1">The sequence shown here is derived from an EMBL/GenBank/DDBJ whole genome shotgun (WGS) entry which is preliminary data.</text>
</comment>
<keyword evidence="1" id="KW-0548">Nucleotidyltransferase</keyword>
<keyword evidence="1" id="KW-0808">Transferase</keyword>
<keyword evidence="1" id="KW-0695">RNA-directed DNA polymerase</keyword>
<dbReference type="GO" id="GO:0003964">
    <property type="term" value="F:RNA-directed DNA polymerase activity"/>
    <property type="evidence" value="ECO:0007669"/>
    <property type="project" value="UniProtKB-KW"/>
</dbReference>
<dbReference type="OrthoDB" id="1739513at2759"/>
<name>A0A5B6VQF0_9ROSI</name>
<accession>A0A5B6VQF0</accession>
<sequence>MNGAVEATFKKTKIKLAGEITIYAYRTSVRTSTGATLFSLIYGTEIPSIRILSELKLDEAKWIQSRYDQLNLIEEKRLRAIHHGGFGIKEDSSHTKGLQREMNAKLGMTLCGKEGLFWRSIDFN</sequence>
<reference evidence="2" key="1">
    <citation type="journal article" date="2019" name="Plant Biotechnol. J.">
        <title>Genome sequencing of the Australian wild diploid species Gossypium australe highlights disease resistance and delayed gland morphogenesis.</title>
        <authorList>
            <person name="Cai Y."/>
            <person name="Cai X."/>
            <person name="Wang Q."/>
            <person name="Wang P."/>
            <person name="Zhang Y."/>
            <person name="Cai C."/>
            <person name="Xu Y."/>
            <person name="Wang K."/>
            <person name="Zhou Z."/>
            <person name="Wang C."/>
            <person name="Geng S."/>
            <person name="Li B."/>
            <person name="Dong Q."/>
            <person name="Hou Y."/>
            <person name="Wang H."/>
            <person name="Ai P."/>
            <person name="Liu Z."/>
            <person name="Yi F."/>
            <person name="Sun M."/>
            <person name="An G."/>
            <person name="Cheng J."/>
            <person name="Zhang Y."/>
            <person name="Shi Q."/>
            <person name="Xie Y."/>
            <person name="Shi X."/>
            <person name="Chang Y."/>
            <person name="Huang F."/>
            <person name="Chen Y."/>
            <person name="Hong S."/>
            <person name="Mi L."/>
            <person name="Sun Q."/>
            <person name="Zhang L."/>
            <person name="Zhou B."/>
            <person name="Peng R."/>
            <person name="Zhang X."/>
            <person name="Liu F."/>
        </authorList>
    </citation>
    <scope>NUCLEOTIDE SEQUENCE [LARGE SCALE GENOMIC DNA]</scope>
    <source>
        <strain evidence="2">cv. PA1801</strain>
    </source>
</reference>
<keyword evidence="2" id="KW-1185">Reference proteome</keyword>
<gene>
    <name evidence="1" type="ORF">EPI10_016913</name>
</gene>
<dbReference type="Proteomes" id="UP000325315">
    <property type="component" value="Unassembled WGS sequence"/>
</dbReference>
<evidence type="ECO:0000313" key="2">
    <source>
        <dbReference type="Proteomes" id="UP000325315"/>
    </source>
</evidence>